<comment type="caution">
    <text evidence="1">The sequence shown here is derived from an EMBL/GenBank/DDBJ whole genome shotgun (WGS) entry which is preliminary data.</text>
</comment>
<sequence length="86" mass="9213">MGMKAMKTERAAILIPTITPTEGFKVKVEALVWFVGLGGEAELVVAVGIADSTDDEEPLAVILTYASHSVFGCARGQVLTWQIEFS</sequence>
<dbReference type="AlphaFoldDB" id="A0A3E2HQC8"/>
<name>A0A3E2HQC8_SCYLI</name>
<evidence type="ECO:0000313" key="1">
    <source>
        <dbReference type="EMBL" id="RFU35575.1"/>
    </source>
</evidence>
<proteinExistence type="predicted"/>
<dbReference type="EMBL" id="NCSJ02000007">
    <property type="protein sequence ID" value="RFU35575.1"/>
    <property type="molecule type" value="Genomic_DNA"/>
</dbReference>
<feature type="non-terminal residue" evidence="1">
    <location>
        <position position="86"/>
    </location>
</feature>
<evidence type="ECO:0000313" key="2">
    <source>
        <dbReference type="Proteomes" id="UP000258309"/>
    </source>
</evidence>
<organism evidence="1 2">
    <name type="scientific">Scytalidium lignicola</name>
    <name type="common">Hyphomycete</name>
    <dbReference type="NCBI Taxonomy" id="5539"/>
    <lineage>
        <taxon>Eukaryota</taxon>
        <taxon>Fungi</taxon>
        <taxon>Dikarya</taxon>
        <taxon>Ascomycota</taxon>
        <taxon>Pezizomycotina</taxon>
        <taxon>Leotiomycetes</taxon>
        <taxon>Leotiomycetes incertae sedis</taxon>
        <taxon>Scytalidium</taxon>
    </lineage>
</organism>
<feature type="non-terminal residue" evidence="1">
    <location>
        <position position="1"/>
    </location>
</feature>
<gene>
    <name evidence="1" type="ORF">B7463_g835</name>
</gene>
<dbReference type="Proteomes" id="UP000258309">
    <property type="component" value="Unassembled WGS sequence"/>
</dbReference>
<reference evidence="1 2" key="1">
    <citation type="submission" date="2018-05" db="EMBL/GenBank/DDBJ databases">
        <title>Draft genome sequence of Scytalidium lignicola DSM 105466, a ubiquitous saprotrophic fungus.</title>
        <authorList>
            <person name="Buettner E."/>
            <person name="Gebauer A.M."/>
            <person name="Hofrichter M."/>
            <person name="Liers C."/>
            <person name="Kellner H."/>
        </authorList>
    </citation>
    <scope>NUCLEOTIDE SEQUENCE [LARGE SCALE GENOMIC DNA]</scope>
    <source>
        <strain evidence="1 2">DSM 105466</strain>
    </source>
</reference>
<protein>
    <submittedName>
        <fullName evidence="1">Uncharacterized protein</fullName>
    </submittedName>
</protein>
<keyword evidence="2" id="KW-1185">Reference proteome</keyword>
<accession>A0A3E2HQC8</accession>